<feature type="domain" description="BD-FAE-like" evidence="2">
    <location>
        <begin position="65"/>
        <end position="261"/>
    </location>
</feature>
<keyword evidence="1 3" id="KW-0378">Hydrolase</keyword>
<dbReference type="InterPro" id="IPR049492">
    <property type="entry name" value="BD-FAE-like_dom"/>
</dbReference>
<dbReference type="PROSITE" id="PS51257">
    <property type="entry name" value="PROKAR_LIPOPROTEIN"/>
    <property type="match status" value="1"/>
</dbReference>
<organism evidence="3 4">
    <name type="scientific">Muriicola soli</name>
    <dbReference type="NCBI Taxonomy" id="2507538"/>
    <lineage>
        <taxon>Bacteria</taxon>
        <taxon>Pseudomonadati</taxon>
        <taxon>Bacteroidota</taxon>
        <taxon>Flavobacteriia</taxon>
        <taxon>Flavobacteriales</taxon>
        <taxon>Flavobacteriaceae</taxon>
        <taxon>Muriicola</taxon>
    </lineage>
</organism>
<gene>
    <name evidence="3" type="ORF">EQY75_00715</name>
</gene>
<dbReference type="AlphaFoldDB" id="A0A411ED06"/>
<keyword evidence="4" id="KW-1185">Reference proteome</keyword>
<evidence type="ECO:0000313" key="4">
    <source>
        <dbReference type="Proteomes" id="UP000290889"/>
    </source>
</evidence>
<protein>
    <submittedName>
        <fullName evidence="3">Alpha/beta hydrolase</fullName>
    </submittedName>
</protein>
<dbReference type="PANTHER" id="PTHR48081:SF13">
    <property type="entry name" value="ALPHA_BETA HYDROLASE"/>
    <property type="match status" value="1"/>
</dbReference>
<evidence type="ECO:0000259" key="2">
    <source>
        <dbReference type="Pfam" id="PF20434"/>
    </source>
</evidence>
<dbReference type="KEGG" id="mur:EQY75_00715"/>
<proteinExistence type="predicted"/>
<dbReference type="Pfam" id="PF20434">
    <property type="entry name" value="BD-FAE"/>
    <property type="match status" value="1"/>
</dbReference>
<dbReference type="Proteomes" id="UP000290889">
    <property type="component" value="Chromosome"/>
</dbReference>
<evidence type="ECO:0000313" key="3">
    <source>
        <dbReference type="EMBL" id="QBA65538.1"/>
    </source>
</evidence>
<dbReference type="Gene3D" id="3.40.50.1820">
    <property type="entry name" value="alpha/beta hydrolase"/>
    <property type="match status" value="1"/>
</dbReference>
<evidence type="ECO:0000256" key="1">
    <source>
        <dbReference type="ARBA" id="ARBA00022801"/>
    </source>
</evidence>
<sequence length="306" mass="34070">MNKKSAKKGVIFFLGILTISCSSTFEEVGTIEEDILIPKEEVDLPLKELSLLDVSYGENPQQAYDIYLPADRSSDKTKVILLVHGGGWVEGDKASMTPFIELIKERHPQHAIVNMNYVLAGVTPVIPAFPNQFLDIRKVVEKIIAEKEDLQLLPEFGLIGTSAGAHLSLMYDFVYDTEDRVKFVVDIVGPTDFTHPFFSEDLNFSLALSLFVDESQYPEGTNYAEATSPVFNVSSMSSPVAMFYGNQDPLVPLGNGEALDVALTSFEIEHIYTIYEGGHGDDWSDADILDLQEQISRFIEEYLPVN</sequence>
<dbReference type="GO" id="GO:0016787">
    <property type="term" value="F:hydrolase activity"/>
    <property type="evidence" value="ECO:0007669"/>
    <property type="project" value="UniProtKB-KW"/>
</dbReference>
<name>A0A411ED06_9FLAO</name>
<accession>A0A411ED06</accession>
<reference evidence="3 4" key="1">
    <citation type="submission" date="2019-01" db="EMBL/GenBank/DDBJ databases">
        <title>Muriicola soli sp. nov., isolated from soil.</title>
        <authorList>
            <person name="Kang H.J."/>
            <person name="Kim S.B."/>
        </authorList>
    </citation>
    <scope>NUCLEOTIDE SEQUENCE [LARGE SCALE GENOMIC DNA]</scope>
    <source>
        <strain evidence="3 4">MMS17-SY002</strain>
    </source>
</reference>
<dbReference type="InterPro" id="IPR050300">
    <property type="entry name" value="GDXG_lipolytic_enzyme"/>
</dbReference>
<dbReference type="PANTHER" id="PTHR48081">
    <property type="entry name" value="AB HYDROLASE SUPERFAMILY PROTEIN C4A8.06C"/>
    <property type="match status" value="1"/>
</dbReference>
<dbReference type="InterPro" id="IPR029058">
    <property type="entry name" value="AB_hydrolase_fold"/>
</dbReference>
<dbReference type="OrthoDB" id="9803990at2"/>
<dbReference type="EMBL" id="CP035544">
    <property type="protein sequence ID" value="QBA65538.1"/>
    <property type="molecule type" value="Genomic_DNA"/>
</dbReference>
<dbReference type="SUPFAM" id="SSF53474">
    <property type="entry name" value="alpha/beta-Hydrolases"/>
    <property type="match status" value="1"/>
</dbReference>